<proteinExistence type="predicted"/>
<accession>A0A2W1N1V9</accession>
<evidence type="ECO:0000313" key="1">
    <source>
        <dbReference type="EMBL" id="PZE18619.1"/>
    </source>
</evidence>
<dbReference type="EMBL" id="QKSB01000001">
    <property type="protein sequence ID" value="PZE18619.1"/>
    <property type="molecule type" value="Genomic_DNA"/>
</dbReference>
<dbReference type="OrthoDB" id="1521716at2"/>
<dbReference type="PROSITE" id="PS51257">
    <property type="entry name" value="PROKAR_LIPOPROTEIN"/>
    <property type="match status" value="1"/>
</dbReference>
<reference evidence="1 2" key="1">
    <citation type="submission" date="2018-06" db="EMBL/GenBank/DDBJ databases">
        <title>The draft genome sequence of Crocinitomix sp. SM1701.</title>
        <authorList>
            <person name="Zhang X."/>
        </authorList>
    </citation>
    <scope>NUCLEOTIDE SEQUENCE [LARGE SCALE GENOMIC DNA]</scope>
    <source>
        <strain evidence="1 2">SM1701</strain>
    </source>
</reference>
<sequence>MKLKKSTLGLLILAGTLTGTVTSCKKGCTDETATNFDPDAKKDDKNNPCVYAAAADWYTVETVGGTSYNKVVGTITGTKTITAADNWLLSGGVFVGDGATLTIEAGTTIKAADDGTTPFLSVLRGGKIMANGTAAAPIIFTPVKDNPNAGEWGGIIINGKAPINVGLEADGEGGTGTYGGIISNDNSGTLSYVRVEYAGKILGTDNELNGFSFNGVGSGTTLEYLQAYKGSDDGFEFFGGTVSLKYAVSTGNQDDSFDWTHGWSGNGQFWVVEQSTEGGDRGIEGDNLGDDNSATPYSNPTLSNITLLGVDDGDASNQGLKLREGMKGNFYNMVVTGFPKRGCQVEHNITITNMNNQELNVKNSIIDNASPFKFTSSAGNDTTVTNMFDMASYANQTASDGSLVGFLTGFVGTSSTGAFNTSTLDAWFTAANYIGAVQSGNDWTASWTKAL</sequence>
<dbReference type="PANTHER" id="PTHR41339">
    <property type="entry name" value="LIPL48"/>
    <property type="match status" value="1"/>
</dbReference>
<dbReference type="PANTHER" id="PTHR41339:SF1">
    <property type="entry name" value="SECRETED PROTEIN"/>
    <property type="match status" value="1"/>
</dbReference>
<protein>
    <recommendedName>
        <fullName evidence="3">T9SS C-terminal target domain-containing protein</fullName>
    </recommendedName>
</protein>
<evidence type="ECO:0000313" key="2">
    <source>
        <dbReference type="Proteomes" id="UP000249248"/>
    </source>
</evidence>
<comment type="caution">
    <text evidence="1">The sequence shown here is derived from an EMBL/GenBank/DDBJ whole genome shotgun (WGS) entry which is preliminary data.</text>
</comment>
<dbReference type="Proteomes" id="UP000249248">
    <property type="component" value="Unassembled WGS sequence"/>
</dbReference>
<dbReference type="RefSeq" id="WP_111061520.1">
    <property type="nucleotide sequence ID" value="NZ_JBHUCU010000007.1"/>
</dbReference>
<organism evidence="1 2">
    <name type="scientific">Putridiphycobacter roseus</name>
    <dbReference type="NCBI Taxonomy" id="2219161"/>
    <lineage>
        <taxon>Bacteria</taxon>
        <taxon>Pseudomonadati</taxon>
        <taxon>Bacteroidota</taxon>
        <taxon>Flavobacteriia</taxon>
        <taxon>Flavobacteriales</taxon>
        <taxon>Crocinitomicaceae</taxon>
        <taxon>Putridiphycobacter</taxon>
    </lineage>
</organism>
<evidence type="ECO:0008006" key="3">
    <source>
        <dbReference type="Google" id="ProtNLM"/>
    </source>
</evidence>
<gene>
    <name evidence="1" type="ORF">DNU06_01960</name>
</gene>
<dbReference type="AlphaFoldDB" id="A0A2W1N1V9"/>
<name>A0A2W1N1V9_9FLAO</name>
<keyword evidence="2" id="KW-1185">Reference proteome</keyword>